<evidence type="ECO:0000313" key="1">
    <source>
        <dbReference type="EMBL" id="KRX47469.1"/>
    </source>
</evidence>
<protein>
    <submittedName>
        <fullName evidence="1">Uncharacterized protein</fullName>
    </submittedName>
</protein>
<reference evidence="1 2" key="1">
    <citation type="submission" date="2015-01" db="EMBL/GenBank/DDBJ databases">
        <title>Evolution of Trichinella species and genotypes.</title>
        <authorList>
            <person name="Korhonen P.K."/>
            <person name="Edoardo P."/>
            <person name="Giuseppe L.R."/>
            <person name="Gasser R.B."/>
        </authorList>
    </citation>
    <scope>NUCLEOTIDE SEQUENCE [LARGE SCALE GENOMIC DNA]</scope>
    <source>
        <strain evidence="1">ISS417</strain>
    </source>
</reference>
<organism evidence="1 2">
    <name type="scientific">Trichinella murrelli</name>
    <dbReference type="NCBI Taxonomy" id="144512"/>
    <lineage>
        <taxon>Eukaryota</taxon>
        <taxon>Metazoa</taxon>
        <taxon>Ecdysozoa</taxon>
        <taxon>Nematoda</taxon>
        <taxon>Enoplea</taxon>
        <taxon>Dorylaimia</taxon>
        <taxon>Trichinellida</taxon>
        <taxon>Trichinellidae</taxon>
        <taxon>Trichinella</taxon>
    </lineage>
</organism>
<accession>A0A0V0U8K2</accession>
<dbReference type="AlphaFoldDB" id="A0A0V0U8K2"/>
<proteinExistence type="predicted"/>
<evidence type="ECO:0000313" key="2">
    <source>
        <dbReference type="Proteomes" id="UP000055048"/>
    </source>
</evidence>
<comment type="caution">
    <text evidence="1">The sequence shown here is derived from an EMBL/GenBank/DDBJ whole genome shotgun (WGS) entry which is preliminary data.</text>
</comment>
<name>A0A0V0U8K2_9BILA</name>
<gene>
    <name evidence="1" type="ORF">T05_10416</name>
</gene>
<dbReference type="EMBL" id="JYDJ01000042">
    <property type="protein sequence ID" value="KRX47469.1"/>
    <property type="molecule type" value="Genomic_DNA"/>
</dbReference>
<keyword evidence="2" id="KW-1185">Reference proteome</keyword>
<sequence length="205" mass="23503">MVVVKKGFIAKTFKFDDVSKNMKRIHSSCYLALIIFKRQLTKTICQSRVMLPKTTSLLILQYASFGKASLKACLLSYSLSEVSRGVSVVWPRRIPVIGRLFCPQIKWKNWFKLKRVVHEYETIFQLSHCPFSNASIHLHKVATLNKITTVGKFCSTPTNWTTANLVARFGVKHQIGLAKTRSNSKPLFYLRFFELLLCSVFCCKT</sequence>
<dbReference type="Proteomes" id="UP000055048">
    <property type="component" value="Unassembled WGS sequence"/>
</dbReference>